<dbReference type="Gene3D" id="1.20.5.170">
    <property type="match status" value="1"/>
</dbReference>
<dbReference type="FunFam" id="1.20.920.10:FF:000041">
    <property type="entry name" value="ATP-dependent helicase brm"/>
    <property type="match status" value="1"/>
</dbReference>
<evidence type="ECO:0000259" key="14">
    <source>
        <dbReference type="PROSITE" id="PS50014"/>
    </source>
</evidence>
<dbReference type="SMART" id="SM00297">
    <property type="entry name" value="BROMO"/>
    <property type="match status" value="1"/>
</dbReference>
<feature type="compositionally biased region" description="Pro residues" evidence="13">
    <location>
        <begin position="400"/>
        <end position="409"/>
    </location>
</feature>
<feature type="compositionally biased region" description="Pro residues" evidence="13">
    <location>
        <begin position="7"/>
        <end position="62"/>
    </location>
</feature>
<dbReference type="Gene3D" id="3.40.50.10810">
    <property type="entry name" value="Tandem AAA-ATPase domain"/>
    <property type="match status" value="1"/>
</dbReference>
<gene>
    <name evidence="20" type="primary">brm</name>
</gene>
<dbReference type="SUPFAM" id="SSF81995">
    <property type="entry name" value="beta-sandwich domain of Sec23/24"/>
    <property type="match status" value="1"/>
</dbReference>
<dbReference type="PROSITE" id="PS50014">
    <property type="entry name" value="BROMODOMAIN_2"/>
    <property type="match status" value="1"/>
</dbReference>
<dbReference type="SMART" id="SM00951">
    <property type="entry name" value="QLQ"/>
    <property type="match status" value="1"/>
</dbReference>
<feature type="domain" description="HSA" evidence="17">
    <location>
        <begin position="530"/>
        <end position="602"/>
    </location>
</feature>
<feature type="region of interest" description="Disordered" evidence="13">
    <location>
        <begin position="1421"/>
        <end position="1455"/>
    </location>
</feature>
<dbReference type="PANTHER" id="PTHR10799">
    <property type="entry name" value="SNF2/RAD54 HELICASE FAMILY"/>
    <property type="match status" value="1"/>
</dbReference>
<evidence type="ECO:0000259" key="15">
    <source>
        <dbReference type="PROSITE" id="PS51192"/>
    </source>
</evidence>
<evidence type="ECO:0000256" key="4">
    <source>
        <dbReference type="ARBA" id="ARBA00022806"/>
    </source>
</evidence>
<feature type="compositionally biased region" description="Low complexity" evidence="13">
    <location>
        <begin position="63"/>
        <end position="74"/>
    </location>
</feature>
<dbReference type="PROSITE" id="PS51666">
    <property type="entry name" value="QLQ"/>
    <property type="match status" value="1"/>
</dbReference>
<feature type="domain" description="QLQ" evidence="18">
    <location>
        <begin position="187"/>
        <end position="222"/>
    </location>
</feature>
<feature type="region of interest" description="Disordered" evidence="13">
    <location>
        <begin position="118"/>
        <end position="151"/>
    </location>
</feature>
<dbReference type="FunFam" id="3.40.50.300:FF:003020">
    <property type="entry name" value="SNF2-related domain-containing protein"/>
    <property type="match status" value="1"/>
</dbReference>
<feature type="compositionally biased region" description="Pro residues" evidence="13">
    <location>
        <begin position="302"/>
        <end position="336"/>
    </location>
</feature>
<keyword evidence="2" id="KW-0547">Nucleotide-binding</keyword>
<feature type="compositionally biased region" description="Low complexity" evidence="13">
    <location>
        <begin position="337"/>
        <end position="354"/>
    </location>
</feature>
<dbReference type="CDD" id="cd17996">
    <property type="entry name" value="DEXHc_SMARCA2_SMARCA4"/>
    <property type="match status" value="1"/>
</dbReference>
<dbReference type="GO" id="GO:0005634">
    <property type="term" value="C:nucleus"/>
    <property type="evidence" value="ECO:0007669"/>
    <property type="project" value="UniProtKB-SubCell"/>
</dbReference>
<evidence type="ECO:0000259" key="17">
    <source>
        <dbReference type="PROSITE" id="PS51204"/>
    </source>
</evidence>
<evidence type="ECO:0000313" key="19">
    <source>
        <dbReference type="Proteomes" id="UP000001819"/>
    </source>
</evidence>
<feature type="compositionally biased region" description="Acidic residues" evidence="13">
    <location>
        <begin position="1421"/>
        <end position="1432"/>
    </location>
</feature>
<dbReference type="InterPro" id="IPR029295">
    <property type="entry name" value="SnAC"/>
</dbReference>
<keyword evidence="6" id="KW-0156">Chromatin regulator</keyword>
<dbReference type="InterPro" id="IPR014001">
    <property type="entry name" value="Helicase_ATP-bd"/>
</dbReference>
<dbReference type="Gene3D" id="1.20.920.10">
    <property type="entry name" value="Bromodomain-like"/>
    <property type="match status" value="1"/>
</dbReference>
<dbReference type="FunFam" id="1.20.5.170:FF:000008">
    <property type="entry name" value="probable global transcription activator SNF2L2 isoform X1"/>
    <property type="match status" value="1"/>
</dbReference>
<dbReference type="Pfam" id="PF14619">
    <property type="entry name" value="SnAC"/>
    <property type="match status" value="1"/>
</dbReference>
<dbReference type="GO" id="GO:0042393">
    <property type="term" value="F:histone binding"/>
    <property type="evidence" value="ECO:0007669"/>
    <property type="project" value="InterPro"/>
</dbReference>
<dbReference type="InterPro" id="IPR027417">
    <property type="entry name" value="P-loop_NTPase"/>
</dbReference>
<feature type="compositionally biased region" description="Acidic residues" evidence="13">
    <location>
        <begin position="1600"/>
        <end position="1617"/>
    </location>
</feature>
<dbReference type="SMART" id="SM00490">
    <property type="entry name" value="HELICc"/>
    <property type="match status" value="1"/>
</dbReference>
<dbReference type="InterPro" id="IPR036427">
    <property type="entry name" value="Bromodomain-like_sf"/>
</dbReference>
<dbReference type="InterPro" id="IPR001650">
    <property type="entry name" value="Helicase_C-like"/>
</dbReference>
<dbReference type="PROSITE" id="PS00633">
    <property type="entry name" value="BROMODOMAIN_1"/>
    <property type="match status" value="1"/>
</dbReference>
<dbReference type="FunFam" id="3.40.50.10810:FF:000008">
    <property type="entry name" value="Chromatin structure-remodeling complex subunit snf21"/>
    <property type="match status" value="1"/>
</dbReference>
<comment type="subcellular location">
    <subcellularLocation>
        <location evidence="1">Nucleus</location>
    </subcellularLocation>
</comment>
<dbReference type="Gene3D" id="3.40.50.300">
    <property type="entry name" value="P-loop containing nucleotide triphosphate hydrolases"/>
    <property type="match status" value="1"/>
</dbReference>
<dbReference type="SMART" id="SM00573">
    <property type="entry name" value="HSA"/>
    <property type="match status" value="1"/>
</dbReference>
<dbReference type="GO" id="GO:0048731">
    <property type="term" value="P:system development"/>
    <property type="evidence" value="ECO:0007669"/>
    <property type="project" value="UniProtKB-ARBA"/>
</dbReference>
<feature type="domain" description="Helicase C-terminal" evidence="16">
    <location>
        <begin position="1143"/>
        <end position="1304"/>
    </location>
</feature>
<evidence type="ECO:0000256" key="6">
    <source>
        <dbReference type="ARBA" id="ARBA00022853"/>
    </source>
</evidence>
<feature type="compositionally biased region" description="Polar residues" evidence="13">
    <location>
        <begin position="1635"/>
        <end position="1652"/>
    </location>
</feature>
<evidence type="ECO:0000259" key="18">
    <source>
        <dbReference type="PROSITE" id="PS51666"/>
    </source>
</evidence>
<feature type="region of interest" description="Disordered" evidence="13">
    <location>
        <begin position="1583"/>
        <end position="1622"/>
    </location>
</feature>
<evidence type="ECO:0000256" key="13">
    <source>
        <dbReference type="SAM" id="MobiDB-lite"/>
    </source>
</evidence>
<dbReference type="InterPro" id="IPR038718">
    <property type="entry name" value="SNF2-like_sf"/>
</dbReference>
<accession>A0A6I8VML3</accession>
<dbReference type="Pfam" id="PF00439">
    <property type="entry name" value="Bromodomain"/>
    <property type="match status" value="1"/>
</dbReference>
<dbReference type="InParanoid" id="A0A6I8VML3"/>
<evidence type="ECO:0000256" key="5">
    <source>
        <dbReference type="ARBA" id="ARBA00022840"/>
    </source>
</evidence>
<feature type="compositionally biased region" description="Basic residues" evidence="13">
    <location>
        <begin position="1659"/>
        <end position="1668"/>
    </location>
</feature>
<keyword evidence="19" id="KW-1185">Reference proteome</keyword>
<keyword evidence="9" id="KW-0010">Activator</keyword>
<evidence type="ECO:0000256" key="1">
    <source>
        <dbReference type="ARBA" id="ARBA00004123"/>
    </source>
</evidence>
<organism evidence="19 20">
    <name type="scientific">Drosophila pseudoobscura pseudoobscura</name>
    <name type="common">Fruit fly</name>
    <dbReference type="NCBI Taxonomy" id="46245"/>
    <lineage>
        <taxon>Eukaryota</taxon>
        <taxon>Metazoa</taxon>
        <taxon>Ecdysozoa</taxon>
        <taxon>Arthropoda</taxon>
        <taxon>Hexapoda</taxon>
        <taxon>Insecta</taxon>
        <taxon>Pterygota</taxon>
        <taxon>Neoptera</taxon>
        <taxon>Endopterygota</taxon>
        <taxon>Diptera</taxon>
        <taxon>Brachycera</taxon>
        <taxon>Muscomorpha</taxon>
        <taxon>Ephydroidea</taxon>
        <taxon>Drosophilidae</taxon>
        <taxon>Drosophila</taxon>
        <taxon>Sophophora</taxon>
    </lineage>
</organism>
<feature type="region of interest" description="Disordered" evidence="13">
    <location>
        <begin position="215"/>
        <end position="424"/>
    </location>
</feature>
<evidence type="ECO:0000256" key="3">
    <source>
        <dbReference type="ARBA" id="ARBA00022801"/>
    </source>
</evidence>
<dbReference type="PROSITE" id="PS51192">
    <property type="entry name" value="HELICASE_ATP_BIND_1"/>
    <property type="match status" value="1"/>
</dbReference>
<evidence type="ECO:0000313" key="20">
    <source>
        <dbReference type="RefSeq" id="XP_015044093.2"/>
    </source>
</evidence>
<dbReference type="Pfam" id="PF07533">
    <property type="entry name" value="BRK"/>
    <property type="match status" value="1"/>
</dbReference>
<dbReference type="InterPro" id="IPR014978">
    <property type="entry name" value="Gln-Leu-Gln_QLQ"/>
</dbReference>
<dbReference type="SMART" id="SM01314">
    <property type="entry name" value="SnAC"/>
    <property type="match status" value="1"/>
</dbReference>
<keyword evidence="3" id="KW-0378">Hydrolase</keyword>
<dbReference type="PROSITE" id="PS51194">
    <property type="entry name" value="HELICASE_CTER"/>
    <property type="match status" value="1"/>
</dbReference>
<dbReference type="GO" id="GO:0048513">
    <property type="term" value="P:animal organ development"/>
    <property type="evidence" value="ECO:0007669"/>
    <property type="project" value="UniProtKB-ARBA"/>
</dbReference>
<evidence type="ECO:0000256" key="12">
    <source>
        <dbReference type="PROSITE-ProRule" id="PRU00035"/>
    </source>
</evidence>
<evidence type="ECO:0000256" key="8">
    <source>
        <dbReference type="ARBA" id="ARBA00023117"/>
    </source>
</evidence>
<dbReference type="FunCoup" id="A0A6I8VML3">
    <property type="interactions" value="1776"/>
</dbReference>
<keyword evidence="11" id="KW-0539">Nucleus</keyword>
<dbReference type="Pfam" id="PF07529">
    <property type="entry name" value="HSA"/>
    <property type="match status" value="1"/>
</dbReference>
<dbReference type="InterPro" id="IPR014012">
    <property type="entry name" value="HSA_dom"/>
</dbReference>
<proteinExistence type="predicted"/>
<dbReference type="SMART" id="SM00592">
    <property type="entry name" value="BRK"/>
    <property type="match status" value="1"/>
</dbReference>
<dbReference type="InterPro" id="IPR000330">
    <property type="entry name" value="SNF2_N"/>
</dbReference>
<feature type="region of interest" description="Disordered" evidence="13">
    <location>
        <begin position="1"/>
        <end position="100"/>
    </location>
</feature>
<sequence>MASPSPANSPMPPPQAPSPMAPPSQSPAPSPHSPYPHQQPGPPQGPPPGAPPHMQGPPPPGHPAAYGHPMQHGPPGQGPPPHHMPPHHQGMIFSKGPHMGMQMPPTGPNMSPIGYQTHGMPPNAPGTQPCIVSPGGPPGGPPPPERSSQENLHALQRAIDSMEEKGLQEDPRYSQLLAMRATSKHQHLNGNQVNLLRTQITAYRLLARNKPISMQMQQALQAAQQQPPPGPPIGPPGTPGGPPPGPQQQQQQHPGQPPVPPQQQQQQQQQPPPVTGTPPQCSTPPATSPYGQPVPGQKLQAVPPPPHMQQGQPLPPQPPVVGGPPPQQQPPPPQQPPSQQQQQPPPEQLQHQLPNGGKPLSMGPAGGQPLIPPSPMQQQQQPQQRSAPPGMPPGAQVPQPGGPPRPGAPPGQHQPMPKPNRVTTVAKPVGLDPITLLQERENRIAARISLRMQELQRLPATMSEDLRIQAAIELRALRVLNFQRQLRMEFVQCTRRDTTLETALNIKFYKRTKRQGLREARATEKLEKQQKLEAERKRRQKHLEFLAAVLQHGKDLREFHRNNKAQLARMNKSVMNYHANAEREQKKEQERIEKERMRRLMAEDEEGYRKLIDQKKDKRLAFLLSQTDEYISNLTQMVKQHKDDQMKKKEEEGKRLQLYKKELLMSGEYIGIDESSIVADMRVNVIETCTGKKLTGDDAPMLKHLYRWLSMHPGWDWIDDDDDGSGIGGSMGSMGINEDHKPKLEEQPQQSTEDVTDKSAAPPQPGDDGPKDLMTQAKVEDDEYKTEEQTYYSIAHTIHEKVYEQAAIMVNGQLKEYQIKGLEWLVSLYNNNLNGILADEMGLGKTIQTISLVTYLMDRKKVMGPFLIIVPLSTLPNWVLEFEKWAPAVSVVSYKGSPQGRRLLQNQMRATKFNVLLTTYEYVIKDKAVLAKIQWKYMIIDEGHRMKNHHCKLTQVLNTHYIAPYRLLLTGTPLQNKLPELWALLNFLLPSIFKSCSTFEQWFNAPFATTGEKVELNEEETILIIRRLHKVLRPFLLRRLKKEVEHQLPDKVEYIIKCDMSALQRVLYKHMQSKGVLLTDGSEKGKHGKGGAKALMNTIVQLRKLCNHPFMFQAIEEKYCDHTGGHGVVSGPDLYRVSGKFELLDRILPKLKATNHRVLLFCQMTQCMTIIEDYLSWRQFGYLRLDGTTKAEDRGELLRKFNAKGSDIFVFLLSTRAGGLGLNLQTADTVVIFDSDWNPHQDLQAQDRAHRIGQRNEVRVLRLMTVNSVEERILAAARYKLNMDEKVIQAGMFDQKSTGSERQQFLQTILHQDDNEEEEENEVPDDEMINMMIARSEEEVEIFKRMDVDRKKEDDEIHPGRERLIDESELPDWLTKDDEEVERFHYQYDEDTILGRGSRQRKEVDYTDSLTEKEWLKAIDEGAEFEEEEEEDDSKRKRRKRKNRKEESDDDSLILKRRRRQNLDKRAKKQMHKIMNAVIKVTQDGRTLSEPFMKLPSRQRLPDYYDIIKRPLDIKKILQRIEDCKYADLNELEKDFMQLCQNAQIYNEEASLIYLDSIALQKIFVGARQKVTAAADAAAVASGDNTGEAHGNGGGGSDNSDNDDDDGGDDGSDDEEIATTSAAAVKMKLKLNKSLASAPSTPTQPSTNVSSGAATTSKKQTRRKRAQKKYTISDDDDDDMD</sequence>
<dbReference type="Pfam" id="PF08880">
    <property type="entry name" value="QLQ"/>
    <property type="match status" value="1"/>
</dbReference>
<dbReference type="InterPro" id="IPR006576">
    <property type="entry name" value="BRK_domain"/>
</dbReference>
<evidence type="ECO:0000256" key="10">
    <source>
        <dbReference type="ARBA" id="ARBA00023163"/>
    </source>
</evidence>
<feature type="compositionally biased region" description="Low complexity" evidence="13">
    <location>
        <begin position="376"/>
        <end position="399"/>
    </location>
</feature>
<dbReference type="CDD" id="cd18793">
    <property type="entry name" value="SF2_C_SNF"/>
    <property type="match status" value="1"/>
</dbReference>
<dbReference type="Pfam" id="PF00176">
    <property type="entry name" value="SNF2-rel_dom"/>
    <property type="match status" value="1"/>
</dbReference>
<keyword evidence="7" id="KW-0805">Transcription regulation</keyword>
<name>A0A6I8VML3_DROPS</name>
<dbReference type="GO" id="GO:0004386">
    <property type="term" value="F:helicase activity"/>
    <property type="evidence" value="ECO:0007669"/>
    <property type="project" value="UniProtKB-KW"/>
</dbReference>
<dbReference type="GO" id="GO:0006325">
    <property type="term" value="P:chromatin organization"/>
    <property type="evidence" value="ECO:0007669"/>
    <property type="project" value="UniProtKB-KW"/>
</dbReference>
<keyword evidence="8 12" id="KW-0103">Bromodomain</keyword>
<feature type="region of interest" description="Disordered" evidence="13">
    <location>
        <begin position="1635"/>
        <end position="1681"/>
    </location>
</feature>
<keyword evidence="5" id="KW-0067">ATP-binding</keyword>
<dbReference type="SUPFAM" id="SSF47370">
    <property type="entry name" value="Bromodomain"/>
    <property type="match status" value="1"/>
</dbReference>
<dbReference type="SMART" id="SM00487">
    <property type="entry name" value="DEXDc"/>
    <property type="match status" value="1"/>
</dbReference>
<dbReference type="GO" id="GO:0006355">
    <property type="term" value="P:regulation of DNA-templated transcription"/>
    <property type="evidence" value="ECO:0007669"/>
    <property type="project" value="InterPro"/>
</dbReference>
<dbReference type="GO" id="GO:0016787">
    <property type="term" value="F:hydrolase activity"/>
    <property type="evidence" value="ECO:0007669"/>
    <property type="project" value="UniProtKB-KW"/>
</dbReference>
<feature type="region of interest" description="Disordered" evidence="13">
    <location>
        <begin position="722"/>
        <end position="774"/>
    </location>
</feature>
<evidence type="ECO:0000256" key="9">
    <source>
        <dbReference type="ARBA" id="ARBA00023159"/>
    </source>
</evidence>
<evidence type="ECO:0000256" key="2">
    <source>
        <dbReference type="ARBA" id="ARBA00022741"/>
    </source>
</evidence>
<feature type="domain" description="Bromo" evidence="14">
    <location>
        <begin position="1484"/>
        <end position="1554"/>
    </location>
</feature>
<evidence type="ECO:0000259" key="16">
    <source>
        <dbReference type="PROSITE" id="PS51194"/>
    </source>
</evidence>
<dbReference type="InterPro" id="IPR018359">
    <property type="entry name" value="Bromodomain_CS"/>
</dbReference>
<dbReference type="InterPro" id="IPR037259">
    <property type="entry name" value="BRK_sf"/>
</dbReference>
<feature type="compositionally biased region" description="Basic and acidic residues" evidence="13">
    <location>
        <begin position="737"/>
        <end position="746"/>
    </location>
</feature>
<protein>
    <submittedName>
        <fullName evidence="20">ATP-dependent helicase brm isoform X1</fullName>
    </submittedName>
</protein>
<reference evidence="20" key="1">
    <citation type="submission" date="2025-08" db="UniProtKB">
        <authorList>
            <consortium name="RefSeq"/>
        </authorList>
    </citation>
    <scope>IDENTIFICATION</scope>
    <source>
        <strain evidence="20">MV-25-SWS-2005</strain>
        <tissue evidence="20">Whole body</tissue>
    </source>
</reference>
<dbReference type="SUPFAM" id="SSF52540">
    <property type="entry name" value="P-loop containing nucleoside triphosphate hydrolases"/>
    <property type="match status" value="2"/>
</dbReference>
<dbReference type="SUPFAM" id="SSF160481">
    <property type="entry name" value="BRK domain-like"/>
    <property type="match status" value="1"/>
</dbReference>
<feature type="compositionally biased region" description="Pro residues" evidence="13">
    <location>
        <begin position="135"/>
        <end position="145"/>
    </location>
</feature>
<dbReference type="Pfam" id="PF00271">
    <property type="entry name" value="Helicase_C"/>
    <property type="match status" value="1"/>
</dbReference>
<dbReference type="GO" id="GO:0005524">
    <property type="term" value="F:ATP binding"/>
    <property type="evidence" value="ECO:0007669"/>
    <property type="project" value="UniProtKB-KW"/>
</dbReference>
<dbReference type="Gene3D" id="3.40.5.120">
    <property type="match status" value="1"/>
</dbReference>
<dbReference type="PROSITE" id="PS51204">
    <property type="entry name" value="HSA"/>
    <property type="match status" value="1"/>
</dbReference>
<dbReference type="FunFam" id="3.40.5.120:FF:000006">
    <property type="entry name" value="Brahma, isoform F"/>
    <property type="match status" value="1"/>
</dbReference>
<dbReference type="InterPro" id="IPR049730">
    <property type="entry name" value="SNF2/RAD54-like_C"/>
</dbReference>
<evidence type="ECO:0000256" key="11">
    <source>
        <dbReference type="ARBA" id="ARBA00023242"/>
    </source>
</evidence>
<feature type="compositionally biased region" description="Pro residues" evidence="13">
    <location>
        <begin position="226"/>
        <end position="246"/>
    </location>
</feature>
<feature type="domain" description="Helicase ATP-binding" evidence="15">
    <location>
        <begin position="826"/>
        <end position="991"/>
    </location>
</feature>
<keyword evidence="10" id="KW-0804">Transcription</keyword>
<evidence type="ECO:0000256" key="7">
    <source>
        <dbReference type="ARBA" id="ARBA00023015"/>
    </source>
</evidence>
<keyword evidence="4 20" id="KW-0347">Helicase</keyword>
<dbReference type="ExpressionAtlas" id="A0A6I8VML3">
    <property type="expression patterns" value="baseline"/>
</dbReference>
<dbReference type="RefSeq" id="XP_015044093.2">
    <property type="nucleotide sequence ID" value="XM_015188607.2"/>
</dbReference>
<dbReference type="Proteomes" id="UP000001819">
    <property type="component" value="Chromosome X"/>
</dbReference>
<dbReference type="InterPro" id="IPR001487">
    <property type="entry name" value="Bromodomain"/>
</dbReference>